<organism evidence="2 3">
    <name type="scientific">Phytophthora palmivora</name>
    <dbReference type="NCBI Taxonomy" id="4796"/>
    <lineage>
        <taxon>Eukaryota</taxon>
        <taxon>Sar</taxon>
        <taxon>Stramenopiles</taxon>
        <taxon>Oomycota</taxon>
        <taxon>Peronosporomycetes</taxon>
        <taxon>Peronosporales</taxon>
        <taxon>Peronosporaceae</taxon>
        <taxon>Phytophthora</taxon>
    </lineage>
</organism>
<reference evidence="2 3" key="1">
    <citation type="journal article" date="2017" name="Genome Biol. Evol.">
        <title>Phytophthora megakarya and P. palmivora, closely related causal agents of cacao black pod rot, underwent increases in genome sizes and gene numbers by different mechanisms.</title>
        <authorList>
            <person name="Ali S.S."/>
            <person name="Shao J."/>
            <person name="Lary D.J."/>
            <person name="Kronmiller B."/>
            <person name="Shen D."/>
            <person name="Strem M.D."/>
            <person name="Amoako-Attah I."/>
            <person name="Akrofi A.Y."/>
            <person name="Begoude B.A."/>
            <person name="Ten Hoopen G.M."/>
            <person name="Coulibaly K."/>
            <person name="Kebe B.I."/>
            <person name="Melnick R.L."/>
            <person name="Guiltinan M.J."/>
            <person name="Tyler B.M."/>
            <person name="Meinhardt L.W."/>
            <person name="Bailey B.A."/>
        </authorList>
    </citation>
    <scope>NUCLEOTIDE SEQUENCE [LARGE SCALE GENOMIC DNA]</scope>
    <source>
        <strain evidence="3">sbr112.9</strain>
    </source>
</reference>
<dbReference type="EMBL" id="NCKW01006378">
    <property type="protein sequence ID" value="POM72005.1"/>
    <property type="molecule type" value="Genomic_DNA"/>
</dbReference>
<feature type="region of interest" description="Disordered" evidence="1">
    <location>
        <begin position="231"/>
        <end position="273"/>
    </location>
</feature>
<evidence type="ECO:0000313" key="2">
    <source>
        <dbReference type="EMBL" id="POM72005.1"/>
    </source>
</evidence>
<proteinExistence type="predicted"/>
<accession>A0A2P4Y2G4</accession>
<feature type="compositionally biased region" description="Acidic residues" evidence="1">
    <location>
        <begin position="250"/>
        <end position="261"/>
    </location>
</feature>
<name>A0A2P4Y2G4_9STRA</name>
<gene>
    <name evidence="2" type="ORF">PHPALM_11365</name>
</gene>
<evidence type="ECO:0000313" key="3">
    <source>
        <dbReference type="Proteomes" id="UP000237271"/>
    </source>
</evidence>
<protein>
    <submittedName>
        <fullName evidence="2">Uncharacterized protein</fullName>
    </submittedName>
</protein>
<evidence type="ECO:0000256" key="1">
    <source>
        <dbReference type="SAM" id="MobiDB-lite"/>
    </source>
</evidence>
<dbReference type="OrthoDB" id="164982at2759"/>
<dbReference type="Proteomes" id="UP000237271">
    <property type="component" value="Unassembled WGS sequence"/>
</dbReference>
<comment type="caution">
    <text evidence="2">The sequence shown here is derived from an EMBL/GenBank/DDBJ whole genome shotgun (WGS) entry which is preliminary data.</text>
</comment>
<feature type="region of interest" description="Disordered" evidence="1">
    <location>
        <begin position="65"/>
        <end position="127"/>
    </location>
</feature>
<feature type="compositionally biased region" description="Basic and acidic residues" evidence="1">
    <location>
        <begin position="65"/>
        <end position="78"/>
    </location>
</feature>
<sequence length="302" mass="32855">MDTFHAQKENVDTNVVGNGVAGKMAFAGKFSLVSRAFPVAHCCRFRPGTDKFSTPKRGFVIHEDTKSAAKTTQKESSTKKSRRVLGDISNKQRNGLHGTNAGGTMSAKKTGLGKTIDHSKKLNAKKRTPLKNKVGIPLALKASASLTPKIVPSLTSKSATKSPRANNVPDIEFAYGGLPSPKAESAYVKGLRDEILRDISNDETPTLFDDFDLTNSVDEWDYSHEKALLESGEPPSPWWALSDPKHEDDSVGLEEEEEDQIQDNINDLPPPDNIPEDAVVNLDDDGLLTDLLNVDVEAVCSE</sequence>
<dbReference type="AlphaFoldDB" id="A0A2P4Y2G4"/>
<keyword evidence="3" id="KW-1185">Reference proteome</keyword>